<dbReference type="EMBL" id="BJTZ01000118">
    <property type="protein sequence ID" value="GEK16235.1"/>
    <property type="molecule type" value="Genomic_DNA"/>
</dbReference>
<name>A0A510UTT3_ALIFS</name>
<protein>
    <submittedName>
        <fullName evidence="1">Uncharacterized protein</fullName>
    </submittedName>
</protein>
<organism evidence="1 2">
    <name type="scientific">Aliivibrio fischeri</name>
    <name type="common">Vibrio fischeri</name>
    <dbReference type="NCBI Taxonomy" id="668"/>
    <lineage>
        <taxon>Bacteria</taxon>
        <taxon>Pseudomonadati</taxon>
        <taxon>Pseudomonadota</taxon>
        <taxon>Gammaproteobacteria</taxon>
        <taxon>Vibrionales</taxon>
        <taxon>Vibrionaceae</taxon>
        <taxon>Aliivibrio</taxon>
    </lineage>
</organism>
<evidence type="ECO:0000313" key="1">
    <source>
        <dbReference type="EMBL" id="GEK16235.1"/>
    </source>
</evidence>
<evidence type="ECO:0000313" key="2">
    <source>
        <dbReference type="Proteomes" id="UP000321787"/>
    </source>
</evidence>
<comment type="caution">
    <text evidence="1">The sequence shown here is derived from an EMBL/GenBank/DDBJ whole genome shotgun (WGS) entry which is preliminary data.</text>
</comment>
<dbReference type="Proteomes" id="UP000321787">
    <property type="component" value="Unassembled WGS sequence"/>
</dbReference>
<sequence>MILMKQLFCEQFVTAYCIYVNIKHDKRHYFNPINKPELGFFKYDSLRIRFDKNENAFIFEHSIVPLEELFFGGQLVEQVLVGLSEIKTITEVAN</sequence>
<proteinExistence type="predicted"/>
<reference evidence="1 2" key="1">
    <citation type="submission" date="2019-07" db="EMBL/GenBank/DDBJ databases">
        <title>Whole genome shotgun sequence of Aliivibrio fischeri NBRC 101058.</title>
        <authorList>
            <person name="Hosoyama A."/>
            <person name="Uohara A."/>
            <person name="Ohji S."/>
            <person name="Ichikawa N."/>
        </authorList>
    </citation>
    <scope>NUCLEOTIDE SEQUENCE [LARGE SCALE GENOMIC DNA]</scope>
    <source>
        <strain evidence="1 2">NBRC 101058</strain>
    </source>
</reference>
<gene>
    <name evidence="1" type="ORF">AFI02nite_42710</name>
</gene>
<accession>A0A510UTT3</accession>
<dbReference type="AlphaFoldDB" id="A0A510UTT3"/>